<comment type="caution">
    <text evidence="2">The sequence shown here is derived from an EMBL/GenBank/DDBJ whole genome shotgun (WGS) entry which is preliminary data.</text>
</comment>
<feature type="compositionally biased region" description="Basic and acidic residues" evidence="1">
    <location>
        <begin position="182"/>
        <end position="204"/>
    </location>
</feature>
<keyword evidence="3" id="KW-1185">Reference proteome</keyword>
<feature type="region of interest" description="Disordered" evidence="1">
    <location>
        <begin position="502"/>
        <end position="577"/>
    </location>
</feature>
<feature type="region of interest" description="Disordered" evidence="1">
    <location>
        <begin position="353"/>
        <end position="382"/>
    </location>
</feature>
<feature type="compositionally biased region" description="Pro residues" evidence="1">
    <location>
        <begin position="693"/>
        <end position="708"/>
    </location>
</feature>
<feature type="compositionally biased region" description="Acidic residues" evidence="1">
    <location>
        <begin position="156"/>
        <end position="171"/>
    </location>
</feature>
<feature type="compositionally biased region" description="Acidic residues" evidence="1">
    <location>
        <begin position="523"/>
        <end position="538"/>
    </location>
</feature>
<gene>
    <name evidence="2" type="ORF">C8F04DRAFT_1201491</name>
</gene>
<feature type="compositionally biased region" description="Basic and acidic residues" evidence="1">
    <location>
        <begin position="549"/>
        <end position="571"/>
    </location>
</feature>
<evidence type="ECO:0000313" key="2">
    <source>
        <dbReference type="EMBL" id="KAJ7016810.1"/>
    </source>
</evidence>
<organism evidence="2 3">
    <name type="scientific">Mycena alexandri</name>
    <dbReference type="NCBI Taxonomy" id="1745969"/>
    <lineage>
        <taxon>Eukaryota</taxon>
        <taxon>Fungi</taxon>
        <taxon>Dikarya</taxon>
        <taxon>Basidiomycota</taxon>
        <taxon>Agaricomycotina</taxon>
        <taxon>Agaricomycetes</taxon>
        <taxon>Agaricomycetidae</taxon>
        <taxon>Agaricales</taxon>
        <taxon>Marasmiineae</taxon>
        <taxon>Mycenaceae</taxon>
        <taxon>Mycena</taxon>
    </lineage>
</organism>
<dbReference type="EMBL" id="JARJCM010000461">
    <property type="protein sequence ID" value="KAJ7016810.1"/>
    <property type="molecule type" value="Genomic_DNA"/>
</dbReference>
<accession>A0AAD6RYR3</accession>
<feature type="compositionally biased region" description="Gly residues" evidence="1">
    <location>
        <begin position="510"/>
        <end position="522"/>
    </location>
</feature>
<evidence type="ECO:0000313" key="3">
    <source>
        <dbReference type="Proteomes" id="UP001218188"/>
    </source>
</evidence>
<feature type="compositionally biased region" description="Basic residues" evidence="1">
    <location>
        <begin position="353"/>
        <end position="364"/>
    </location>
</feature>
<reference evidence="2" key="1">
    <citation type="submission" date="2023-03" db="EMBL/GenBank/DDBJ databases">
        <title>Massive genome expansion in bonnet fungi (Mycena s.s.) driven by repeated elements and novel gene families across ecological guilds.</title>
        <authorList>
            <consortium name="Lawrence Berkeley National Laboratory"/>
            <person name="Harder C.B."/>
            <person name="Miyauchi S."/>
            <person name="Viragh M."/>
            <person name="Kuo A."/>
            <person name="Thoen E."/>
            <person name="Andreopoulos B."/>
            <person name="Lu D."/>
            <person name="Skrede I."/>
            <person name="Drula E."/>
            <person name="Henrissat B."/>
            <person name="Morin E."/>
            <person name="Kohler A."/>
            <person name="Barry K."/>
            <person name="LaButti K."/>
            <person name="Morin E."/>
            <person name="Salamov A."/>
            <person name="Lipzen A."/>
            <person name="Mereny Z."/>
            <person name="Hegedus B."/>
            <person name="Baldrian P."/>
            <person name="Stursova M."/>
            <person name="Weitz H."/>
            <person name="Taylor A."/>
            <person name="Grigoriev I.V."/>
            <person name="Nagy L.G."/>
            <person name="Martin F."/>
            <person name="Kauserud H."/>
        </authorList>
    </citation>
    <scope>NUCLEOTIDE SEQUENCE</scope>
    <source>
        <strain evidence="2">CBHHK200</strain>
    </source>
</reference>
<dbReference type="Proteomes" id="UP001218188">
    <property type="component" value="Unassembled WGS sequence"/>
</dbReference>
<proteinExistence type="predicted"/>
<name>A0AAD6RYR3_9AGAR</name>
<feature type="compositionally biased region" description="Gly residues" evidence="1">
    <location>
        <begin position="143"/>
        <end position="155"/>
    </location>
</feature>
<dbReference type="PANTHER" id="PTHR40903:SF1">
    <property type="entry name" value="HYPHALLY REGULATED CELL WALL PROTEIN 3"/>
    <property type="match status" value="1"/>
</dbReference>
<protein>
    <submittedName>
        <fullName evidence="2">Uncharacterized protein</fullName>
    </submittedName>
</protein>
<evidence type="ECO:0000256" key="1">
    <source>
        <dbReference type="SAM" id="MobiDB-lite"/>
    </source>
</evidence>
<feature type="region of interest" description="Disordered" evidence="1">
    <location>
        <begin position="135"/>
        <end position="210"/>
    </location>
</feature>
<sequence length="1063" mass="112693">MEVSTFAPTTIHFPSSRPLPALSSLYPARSRVLPRLPTGAPTPSRPHILKISTHMLLRATCVQPASKTARLRPRFTWDGDGYGLARARSLSHRYRMRARSLPRAYFLARVPSHPPRDPHLEPARLARLPDPAVSLFPRLESGTGTGRGCESGGGDGDGDGDGDGTGDGDEEGGSRAGGWEWRCVDDGKGRRGRADVDGQREKSDGGGLSDEVVCARPDAHVRGCCANAGAGVRCEGGDGQGGEKRTWRWRWKWDTRRPQASTRALGAPAERTPGKSILACAVSRIWRRRVFLAPPSPPPHPLPPIPTARGRCVAGPACTGQVALVRAPFRTRALPYARPSRPPAPPRLVLLIHRRPRSSSRPRRPVYSAPPESGADSVEHGGVDLRADDDTLSLLASPPCPLLSLPRALAGPSSPPHRCTHTLPAAYPQDLDSHAAPGDLRAACFEDGETASSLYVGWGWIWVGEGAEPLPPVPYARALPPSGVLSRACALAPRLPDPAVSLFPRLESGTGTGRGCESGGGDGDGDGDGDGTGDGDEEGGSRAGGWEWRCVDDGKGRRGRADVDGQREKSDGGGLSDEVVCARPDAHVRGCCANAGAGVRCEGGDGQGGERGRGGGGGSGIQGGLRHQRAPSFRAFGGAASSSRLLHLHPTLCPLSLLRAAGVSQVLRAPGRWHSYARPSVRAPFSSTRTPASRPPHPPSPPLVIPPPSPCLLRPTRIGRGLGLGADAVAVRALHLRRVPAHIEIEGCLSPSIPPSSPRTVPAPSRVYEIRCCALGVSHLCACAHTTRGNSLYIPPSTPAPCTRPSSAPSLSRIDDRPSLPLPLSRTPPHHAAEPKPVSDSAPAVAASCRDAPPCTRIGLHLHRRARVVRKPHLRAARKSSPGSPARGLVTEVGAASESLGAPSTCARWGDEFGATRIWHGGGVVCLVCERHACAAWVRRCEHQCKSARIRSASASRAERRACGVWFRLSWVKGGLLVLDYEMKLVKHLGPVNNKPDFVISTSTVRSAFSENLSADLENDVRVVAPSSAVTVARDRVAESFILMQKSIWKNVFALQAYLTPTL</sequence>
<feature type="compositionally biased region" description="Gly residues" evidence="1">
    <location>
        <begin position="614"/>
        <end position="623"/>
    </location>
</feature>
<feature type="region of interest" description="Disordered" evidence="1">
    <location>
        <begin position="681"/>
        <end position="708"/>
    </location>
</feature>
<dbReference type="AlphaFoldDB" id="A0AAD6RYR3"/>
<dbReference type="PANTHER" id="PTHR40903">
    <property type="entry name" value="GLYCINE-RICH CELL WALL STRUCTURAL PROTEIN 1-LIKE"/>
    <property type="match status" value="1"/>
</dbReference>
<feature type="region of interest" description="Disordered" evidence="1">
    <location>
        <begin position="794"/>
        <end position="843"/>
    </location>
</feature>
<feature type="region of interest" description="Disordered" evidence="1">
    <location>
        <begin position="602"/>
        <end position="625"/>
    </location>
</feature>